<dbReference type="RefSeq" id="XP_007804089.1">
    <property type="nucleotide sequence ID" value="XM_007805898.1"/>
</dbReference>
<dbReference type="GeneID" id="19235304"/>
<gene>
    <name evidence="5" type="ORF">EPUS_00241</name>
</gene>
<dbReference type="Proteomes" id="UP000019373">
    <property type="component" value="Unassembled WGS sequence"/>
</dbReference>
<feature type="region of interest" description="Disordered" evidence="1">
    <location>
        <begin position="404"/>
        <end position="429"/>
    </location>
</feature>
<proteinExistence type="predicted"/>
<feature type="domain" description="WSC" evidence="4">
    <location>
        <begin position="22"/>
        <end position="112"/>
    </location>
</feature>
<keyword evidence="2" id="KW-0812">Transmembrane</keyword>
<organism evidence="5 6">
    <name type="scientific">Endocarpon pusillum (strain Z07020 / HMAS-L-300199)</name>
    <name type="common">Lichen-forming fungus</name>
    <dbReference type="NCBI Taxonomy" id="1263415"/>
    <lineage>
        <taxon>Eukaryota</taxon>
        <taxon>Fungi</taxon>
        <taxon>Dikarya</taxon>
        <taxon>Ascomycota</taxon>
        <taxon>Pezizomycotina</taxon>
        <taxon>Eurotiomycetes</taxon>
        <taxon>Chaetothyriomycetidae</taxon>
        <taxon>Verrucariales</taxon>
        <taxon>Verrucariaceae</taxon>
        <taxon>Endocarpon</taxon>
    </lineage>
</organism>
<dbReference type="EMBL" id="KE721353">
    <property type="protein sequence ID" value="ERF70054.1"/>
    <property type="molecule type" value="Genomic_DNA"/>
</dbReference>
<dbReference type="OMA" id="QIDPRMD"/>
<keyword evidence="2" id="KW-1133">Transmembrane helix</keyword>
<feature type="region of interest" description="Disordered" evidence="1">
    <location>
        <begin position="115"/>
        <end position="205"/>
    </location>
</feature>
<dbReference type="eggNOG" id="KOG4157">
    <property type="taxonomic scope" value="Eukaryota"/>
</dbReference>
<dbReference type="InterPro" id="IPR002889">
    <property type="entry name" value="WSC_carb-bd"/>
</dbReference>
<feature type="region of interest" description="Disordered" evidence="1">
    <location>
        <begin position="268"/>
        <end position="292"/>
    </location>
</feature>
<dbReference type="Pfam" id="PF01822">
    <property type="entry name" value="WSC"/>
    <property type="match status" value="1"/>
</dbReference>
<dbReference type="PROSITE" id="PS51212">
    <property type="entry name" value="WSC"/>
    <property type="match status" value="1"/>
</dbReference>
<feature type="chain" id="PRO_5004612731" description="WSC domain-containing protein" evidence="3">
    <location>
        <begin position="23"/>
        <end position="429"/>
    </location>
</feature>
<evidence type="ECO:0000259" key="4">
    <source>
        <dbReference type="PROSITE" id="PS51212"/>
    </source>
</evidence>
<keyword evidence="2" id="KW-0472">Membrane</keyword>
<feature type="transmembrane region" description="Helical" evidence="2">
    <location>
        <begin position="295"/>
        <end position="318"/>
    </location>
</feature>
<feature type="compositionally biased region" description="Low complexity" evidence="1">
    <location>
        <begin position="115"/>
        <end position="157"/>
    </location>
</feature>
<feature type="region of interest" description="Disordered" evidence="1">
    <location>
        <begin position="324"/>
        <end position="359"/>
    </location>
</feature>
<evidence type="ECO:0000313" key="5">
    <source>
        <dbReference type="EMBL" id="ERF70054.1"/>
    </source>
</evidence>
<evidence type="ECO:0000313" key="6">
    <source>
        <dbReference type="Proteomes" id="UP000019373"/>
    </source>
</evidence>
<dbReference type="HOGENOM" id="CLU_024893_2_0_1"/>
<name>U1HM28_ENDPU</name>
<sequence length="429" mass="44520">MIAWRRLRALAQALLLVSLVQALEINYCSPDNTGSSFQPVEDSYQSNGACQDTCKSSYAFAVIQGQNCWCSNYAPGYSVNTLNCQDSCPGYPTEWCGSSSSGLYAYFQLTLSPSGTSARSSARPSSTRGSSVSGPLTTKSPSSFSFSGPSSPPVVSSEAGPRPATSSVLTVITTQTTAPAGSEQPTVTVTEKAPSPSPSSSERVVSTEVVSTTVVNTSISTPTATPIPTTLVTSSSTFSPSPTPLPTEAPSLVPSVITVTQNGTTITSTASVAPSTDPALGQSSPPPSGGNPGRMAGIAIGAAVSLAAILGLAFWLYLRRRGQNLSPPRTPESDRADGVKGLPTRHASQMSQAGLIDKNPRIITTGLPIGSNSNSAGTSLSPSHRYSAGTDLRLNPNAIYTCEESQHSSVSLQDNRDYSRQLQVRNPDS</sequence>
<dbReference type="OrthoDB" id="2537459at2759"/>
<evidence type="ECO:0000256" key="2">
    <source>
        <dbReference type="SAM" id="Phobius"/>
    </source>
</evidence>
<feature type="signal peptide" evidence="3">
    <location>
        <begin position="1"/>
        <end position="22"/>
    </location>
</feature>
<dbReference type="AlphaFoldDB" id="U1HM28"/>
<accession>U1HM28</accession>
<reference evidence="6" key="1">
    <citation type="journal article" date="2014" name="BMC Genomics">
        <title>Genome characteristics reveal the impact of lichenization on lichen-forming fungus Endocarpon pusillum Hedwig (Verrucariales, Ascomycota).</title>
        <authorList>
            <person name="Wang Y.-Y."/>
            <person name="Liu B."/>
            <person name="Zhang X.-Y."/>
            <person name="Zhou Q.-M."/>
            <person name="Zhang T."/>
            <person name="Li H."/>
            <person name="Yu Y.-F."/>
            <person name="Zhang X.-L."/>
            <person name="Hao X.-Y."/>
            <person name="Wang M."/>
            <person name="Wang L."/>
            <person name="Wei J.-C."/>
        </authorList>
    </citation>
    <scope>NUCLEOTIDE SEQUENCE [LARGE SCALE GENOMIC DNA]</scope>
    <source>
        <strain evidence="6">Z07020 / HMAS-L-300199</strain>
    </source>
</reference>
<dbReference type="SMART" id="SM00321">
    <property type="entry name" value="WSC"/>
    <property type="match status" value="1"/>
</dbReference>
<evidence type="ECO:0000256" key="1">
    <source>
        <dbReference type="SAM" id="MobiDB-lite"/>
    </source>
</evidence>
<keyword evidence="3" id="KW-0732">Signal</keyword>
<keyword evidence="6" id="KW-1185">Reference proteome</keyword>
<feature type="compositionally biased region" description="Polar residues" evidence="1">
    <location>
        <begin position="420"/>
        <end position="429"/>
    </location>
</feature>
<protein>
    <recommendedName>
        <fullName evidence="4">WSC domain-containing protein</fullName>
    </recommendedName>
</protein>
<feature type="compositionally biased region" description="Polar residues" evidence="1">
    <location>
        <begin position="164"/>
        <end position="189"/>
    </location>
</feature>
<evidence type="ECO:0000256" key="3">
    <source>
        <dbReference type="SAM" id="SignalP"/>
    </source>
</evidence>